<name>A0A0Q3VGC9_9BACI</name>
<evidence type="ECO:0000313" key="3">
    <source>
        <dbReference type="Proteomes" id="UP000050996"/>
    </source>
</evidence>
<dbReference type="EMBL" id="LJIX01000006">
    <property type="protein sequence ID" value="KQL19311.1"/>
    <property type="molecule type" value="Genomic_DNA"/>
</dbReference>
<dbReference type="InterPro" id="IPR029063">
    <property type="entry name" value="SAM-dependent_MTases_sf"/>
</dbReference>
<sequence>MDKLGYLNKIKEIYINNENIIKYLKHLDKRKINSLEDILISYDFQAGTYIEEYKKRPQDFEVYGRKLASIINDLGECKSILEVGVGEATTLCPTISGLNSRPEKCYGFDISWSRIKYANSFVNSLNLDNVKLFTGDLFNTPLKDDSIDIVYTSHSIEPNGGREEEALRELYRITNKFLILLEPSYEFADVKSRQRMLENGYITKLYSTAKKLGFNIIEHKLFGNNSNPLNPTGLMIIRKRKDKNTVVVNPLCCPVTKTDIFRRFNAYYSQDSLLAYPIIDEIPCLLPQNAIIATKFLD</sequence>
<organism evidence="2 3">
    <name type="scientific">Cytobacillus solani</name>
    <dbReference type="NCBI Taxonomy" id="1637975"/>
    <lineage>
        <taxon>Bacteria</taxon>
        <taxon>Bacillati</taxon>
        <taxon>Bacillota</taxon>
        <taxon>Bacilli</taxon>
        <taxon>Bacillales</taxon>
        <taxon>Bacillaceae</taxon>
        <taxon>Cytobacillus</taxon>
    </lineage>
</organism>
<dbReference type="SUPFAM" id="SSF158997">
    <property type="entry name" value="Trm112p-like"/>
    <property type="match status" value="1"/>
</dbReference>
<keyword evidence="3" id="KW-1185">Reference proteome</keyword>
<dbReference type="InterPro" id="IPR041698">
    <property type="entry name" value="Methyltransf_25"/>
</dbReference>
<gene>
    <name evidence="2" type="ORF">AN957_12515</name>
</gene>
<dbReference type="Gene3D" id="2.20.25.10">
    <property type="match status" value="1"/>
</dbReference>
<evidence type="ECO:0000259" key="1">
    <source>
        <dbReference type="Pfam" id="PF13649"/>
    </source>
</evidence>
<evidence type="ECO:0000313" key="2">
    <source>
        <dbReference type="EMBL" id="KQL19311.1"/>
    </source>
</evidence>
<reference evidence="2 3" key="1">
    <citation type="submission" date="2015-09" db="EMBL/GenBank/DDBJ databases">
        <title>Genome sequencing project for genomic taxonomy and phylogenomics of Bacillus-like bacteria.</title>
        <authorList>
            <person name="Liu B."/>
            <person name="Wang J."/>
            <person name="Zhu Y."/>
            <person name="Liu G."/>
            <person name="Chen Q."/>
            <person name="Chen Z."/>
            <person name="Lan J."/>
            <person name="Che J."/>
            <person name="Ge C."/>
            <person name="Shi H."/>
            <person name="Pan Z."/>
            <person name="Liu X."/>
        </authorList>
    </citation>
    <scope>NUCLEOTIDE SEQUENCE [LARGE SCALE GENOMIC DNA]</scope>
    <source>
        <strain evidence="2 3">FJAT-18043</strain>
    </source>
</reference>
<dbReference type="Pfam" id="PF13649">
    <property type="entry name" value="Methyltransf_25"/>
    <property type="match status" value="1"/>
</dbReference>
<dbReference type="CDD" id="cd02440">
    <property type="entry name" value="AdoMet_MTases"/>
    <property type="match status" value="1"/>
</dbReference>
<feature type="domain" description="Methyltransferase" evidence="1">
    <location>
        <begin position="80"/>
        <end position="174"/>
    </location>
</feature>
<proteinExistence type="predicted"/>
<dbReference type="Proteomes" id="UP000050996">
    <property type="component" value="Unassembled WGS sequence"/>
</dbReference>
<protein>
    <recommendedName>
        <fullName evidence="1">Methyltransferase domain-containing protein</fullName>
    </recommendedName>
</protein>
<accession>A0A0Q3VGC9</accession>
<dbReference type="AlphaFoldDB" id="A0A0Q3VGC9"/>
<comment type="caution">
    <text evidence="2">The sequence shown here is derived from an EMBL/GenBank/DDBJ whole genome shotgun (WGS) entry which is preliminary data.</text>
</comment>
<dbReference type="PATRIC" id="fig|1637975.4.peg.2332"/>
<dbReference type="SUPFAM" id="SSF53335">
    <property type="entry name" value="S-adenosyl-L-methionine-dependent methyltransferases"/>
    <property type="match status" value="1"/>
</dbReference>
<dbReference type="RefSeq" id="WP_056684435.1">
    <property type="nucleotide sequence ID" value="NZ_LJIX01000006.1"/>
</dbReference>
<dbReference type="Gene3D" id="3.40.50.150">
    <property type="entry name" value="Vaccinia Virus protein VP39"/>
    <property type="match status" value="1"/>
</dbReference>
<dbReference type="STRING" id="1637975.AN957_12515"/>